<comment type="caution">
    <text evidence="4">The sequence shown here is derived from an EMBL/GenBank/DDBJ whole genome shotgun (WGS) entry which is preliminary data.</text>
</comment>
<reference evidence="4" key="1">
    <citation type="journal article" date="2020" name="Fungal Divers.">
        <title>Resolving the Mortierellaceae phylogeny through synthesis of multi-gene phylogenetics and phylogenomics.</title>
        <authorList>
            <person name="Vandepol N."/>
            <person name="Liber J."/>
            <person name="Desiro A."/>
            <person name="Na H."/>
            <person name="Kennedy M."/>
            <person name="Barry K."/>
            <person name="Grigoriev I.V."/>
            <person name="Miller A.N."/>
            <person name="O'Donnell K."/>
            <person name="Stajich J.E."/>
            <person name="Bonito G."/>
        </authorList>
    </citation>
    <scope>NUCLEOTIDE SEQUENCE</scope>
    <source>
        <strain evidence="4">MES-2147</strain>
    </source>
</reference>
<proteinExistence type="predicted"/>
<keyword evidence="1" id="KW-0175">Coiled coil</keyword>
<feature type="region of interest" description="Disordered" evidence="2">
    <location>
        <begin position="397"/>
        <end position="451"/>
    </location>
</feature>
<feature type="domain" description="UBA" evidence="3">
    <location>
        <begin position="678"/>
        <end position="721"/>
    </location>
</feature>
<name>A0A9P6MEI6_9FUNG</name>
<feature type="compositionally biased region" description="Polar residues" evidence="2">
    <location>
        <begin position="220"/>
        <end position="239"/>
    </location>
</feature>
<dbReference type="InterPro" id="IPR009060">
    <property type="entry name" value="UBA-like_sf"/>
</dbReference>
<dbReference type="EMBL" id="JAAAHW010001335">
    <property type="protein sequence ID" value="KAF9995530.1"/>
    <property type="molecule type" value="Genomic_DNA"/>
</dbReference>
<feature type="compositionally biased region" description="Polar residues" evidence="2">
    <location>
        <begin position="477"/>
        <end position="498"/>
    </location>
</feature>
<keyword evidence="5" id="KW-1185">Reference proteome</keyword>
<dbReference type="PROSITE" id="PS50030">
    <property type="entry name" value="UBA"/>
    <property type="match status" value="1"/>
</dbReference>
<dbReference type="AlphaFoldDB" id="A0A9P6MEI6"/>
<feature type="coiled-coil region" evidence="1">
    <location>
        <begin position="53"/>
        <end position="118"/>
    </location>
</feature>
<feature type="compositionally biased region" description="Low complexity" evidence="2">
    <location>
        <begin position="436"/>
        <end position="451"/>
    </location>
</feature>
<evidence type="ECO:0000313" key="5">
    <source>
        <dbReference type="Proteomes" id="UP000749646"/>
    </source>
</evidence>
<evidence type="ECO:0000259" key="3">
    <source>
        <dbReference type="PROSITE" id="PS50030"/>
    </source>
</evidence>
<gene>
    <name evidence="4" type="ORF">BGZ65_008829</name>
</gene>
<feature type="region of interest" description="Disordered" evidence="2">
    <location>
        <begin position="128"/>
        <end position="252"/>
    </location>
</feature>
<dbReference type="SUPFAM" id="SSF46934">
    <property type="entry name" value="UBA-like"/>
    <property type="match status" value="1"/>
</dbReference>
<feature type="region of interest" description="Disordered" evidence="2">
    <location>
        <begin position="473"/>
        <end position="514"/>
    </location>
</feature>
<evidence type="ECO:0000313" key="4">
    <source>
        <dbReference type="EMBL" id="KAF9995530.1"/>
    </source>
</evidence>
<feature type="compositionally biased region" description="Polar residues" evidence="2">
    <location>
        <begin position="203"/>
        <end position="212"/>
    </location>
</feature>
<dbReference type="Proteomes" id="UP000749646">
    <property type="component" value="Unassembled WGS sequence"/>
</dbReference>
<protein>
    <recommendedName>
        <fullName evidence="3">UBA domain-containing protein</fullName>
    </recommendedName>
</protein>
<evidence type="ECO:0000256" key="2">
    <source>
        <dbReference type="SAM" id="MobiDB-lite"/>
    </source>
</evidence>
<feature type="compositionally biased region" description="Acidic residues" evidence="2">
    <location>
        <begin position="418"/>
        <end position="429"/>
    </location>
</feature>
<feature type="compositionally biased region" description="Low complexity" evidence="2">
    <location>
        <begin position="129"/>
        <end position="140"/>
    </location>
</feature>
<sequence length="721" mass="75536">MELESTLSSIQPQLIRLREELDVSEREFNAARFSKDQFLLTVAKDQEEETQIRVRLRQNGEEIIRLKEELEARKKDTNRQKGMLEINRRQLATSEAEKQRLVNEIAQESEKVAQAAKEIQALSSPTAHLSSPVLSSSLTAPPLPAPRGSRKDPPPPPASRGTTAALVSRPTPEEEEAFGIPEALRSPTGSFNSMHSPRMSVPTAVSRQSTGPSPFDSIPRQGTSSSPFESISRQGTGSSPFDPIPHQDTGMSAKAPSIISVGEGNTFLSISASGAMDQEDMWSLPNTKAAGQPQTTMSPDPEALLSPQQDSTLALAAGQLLPTTSPSMSRDPFAFRGFADKPSQSTGLDNIKSAEAFAEAFPALDSVEGFDGAKANRMSAFGFEDDFGGVSPFTQTLEKSKEEDEFPPIVEMTRPDEDSSDDSDDDNEEAFVQAKSSITSPEPSSTPVPMESFSASAAAVPATLKVQGGVISAPKSAPTSQPAAIASTEPTAITSTEPTAPAAPVETGSSTTKKLTDYSEFESSSFGGTSFGETNDDFESAFKGVELAAPKVSSAVDGSILGFDDGFDFNASFDDAFGSTSSPFGGAGATTTSSSAFGVGELDKSFGDFGGSGSAVGGSNAFGNGFSNFEAEFFSSGTGPSTTAPTSTTIPAAAATSLPRPAIPAPTNKINTTATTAPAPPQVSIAGVEELINMGFTKQQAENALLRYDTVERAANFLLGG</sequence>
<dbReference type="OrthoDB" id="524326at2759"/>
<dbReference type="InterPro" id="IPR015940">
    <property type="entry name" value="UBA"/>
</dbReference>
<dbReference type="Gene3D" id="1.10.8.10">
    <property type="entry name" value="DNA helicase RuvA subunit, C-terminal domain"/>
    <property type="match status" value="1"/>
</dbReference>
<organism evidence="4 5">
    <name type="scientific">Modicella reniformis</name>
    <dbReference type="NCBI Taxonomy" id="1440133"/>
    <lineage>
        <taxon>Eukaryota</taxon>
        <taxon>Fungi</taxon>
        <taxon>Fungi incertae sedis</taxon>
        <taxon>Mucoromycota</taxon>
        <taxon>Mortierellomycotina</taxon>
        <taxon>Mortierellomycetes</taxon>
        <taxon>Mortierellales</taxon>
        <taxon>Mortierellaceae</taxon>
        <taxon>Modicella</taxon>
    </lineage>
</organism>
<accession>A0A9P6MEI6</accession>
<evidence type="ECO:0000256" key="1">
    <source>
        <dbReference type="SAM" id="Coils"/>
    </source>
</evidence>
<feature type="non-terminal residue" evidence="4">
    <location>
        <position position="721"/>
    </location>
</feature>